<organism evidence="3 4">
    <name type="scientific">Pigmentiphaga soli</name>
    <dbReference type="NCBI Taxonomy" id="1007095"/>
    <lineage>
        <taxon>Bacteria</taxon>
        <taxon>Pseudomonadati</taxon>
        <taxon>Pseudomonadota</taxon>
        <taxon>Betaproteobacteria</taxon>
        <taxon>Burkholderiales</taxon>
        <taxon>Alcaligenaceae</taxon>
        <taxon>Pigmentiphaga</taxon>
    </lineage>
</organism>
<dbReference type="InterPro" id="IPR042100">
    <property type="entry name" value="Bug_dom1"/>
</dbReference>
<feature type="signal peptide" evidence="2">
    <location>
        <begin position="1"/>
        <end position="21"/>
    </location>
</feature>
<feature type="chain" id="PRO_5045557849" evidence="2">
    <location>
        <begin position="22"/>
        <end position="322"/>
    </location>
</feature>
<accession>A0ABP8HMS5</accession>
<dbReference type="Proteomes" id="UP001501671">
    <property type="component" value="Unassembled WGS sequence"/>
</dbReference>
<comment type="similarity">
    <text evidence="1">Belongs to the UPF0065 (bug) family.</text>
</comment>
<sequence>MRVPCSLFVALASSLACPAHAQEPFPSKPITLIVPYTAGGPTDVMGRLAAKAIKDRLNQPVIVENVPGAASNVGAARVARSAPDGYTLLLGTSVTFAINPNLYKSLPYDARTDFAPVTAIALTPSVLLINASLPFNDVGDLIDFARRNPGKLRYASYGYGSVGHLNGAQLAARAGIDLQHIPYKGSAEAIRDLMGGYVDLAFDPVMTAVSNMKSSKLRALGITSAERSPALPRLATIAEQGLPGFEYAGWYGIVAPAGTPPAVLDKLNAALVAGLQDPEIARTLIASGTSPAPMSQQEFASLIRSTYDKSKRLIAEYGLTPN</sequence>
<protein>
    <submittedName>
        <fullName evidence="3">Tripartite tricarboxylate transporter substrate binding protein</fullName>
    </submittedName>
</protein>
<gene>
    <name evidence="3" type="ORF">GCM10023144_42190</name>
</gene>
<evidence type="ECO:0000256" key="2">
    <source>
        <dbReference type="SAM" id="SignalP"/>
    </source>
</evidence>
<keyword evidence="4" id="KW-1185">Reference proteome</keyword>
<dbReference type="CDD" id="cd13578">
    <property type="entry name" value="PBP2_Bug27"/>
    <property type="match status" value="1"/>
</dbReference>
<evidence type="ECO:0000256" key="1">
    <source>
        <dbReference type="ARBA" id="ARBA00006987"/>
    </source>
</evidence>
<evidence type="ECO:0000313" key="4">
    <source>
        <dbReference type="Proteomes" id="UP001501671"/>
    </source>
</evidence>
<dbReference type="PROSITE" id="PS51257">
    <property type="entry name" value="PROKAR_LIPOPROTEIN"/>
    <property type="match status" value="1"/>
</dbReference>
<dbReference type="PANTHER" id="PTHR42928:SF5">
    <property type="entry name" value="BLR1237 PROTEIN"/>
    <property type="match status" value="1"/>
</dbReference>
<reference evidence="4" key="1">
    <citation type="journal article" date="2019" name="Int. J. Syst. Evol. Microbiol.">
        <title>The Global Catalogue of Microorganisms (GCM) 10K type strain sequencing project: providing services to taxonomists for standard genome sequencing and annotation.</title>
        <authorList>
            <consortium name="The Broad Institute Genomics Platform"/>
            <consortium name="The Broad Institute Genome Sequencing Center for Infectious Disease"/>
            <person name="Wu L."/>
            <person name="Ma J."/>
        </authorList>
    </citation>
    <scope>NUCLEOTIDE SEQUENCE [LARGE SCALE GENOMIC DNA]</scope>
    <source>
        <strain evidence="4">JCM 17666</strain>
    </source>
</reference>
<comment type="caution">
    <text evidence="3">The sequence shown here is derived from an EMBL/GenBank/DDBJ whole genome shotgun (WGS) entry which is preliminary data.</text>
</comment>
<proteinExistence type="inferred from homology"/>
<evidence type="ECO:0000313" key="3">
    <source>
        <dbReference type="EMBL" id="GAA4341425.1"/>
    </source>
</evidence>
<dbReference type="EMBL" id="BAABFO010000029">
    <property type="protein sequence ID" value="GAA4341425.1"/>
    <property type="molecule type" value="Genomic_DNA"/>
</dbReference>
<name>A0ABP8HMS5_9BURK</name>
<dbReference type="SUPFAM" id="SSF53850">
    <property type="entry name" value="Periplasmic binding protein-like II"/>
    <property type="match status" value="1"/>
</dbReference>
<dbReference type="Pfam" id="PF03401">
    <property type="entry name" value="TctC"/>
    <property type="match status" value="1"/>
</dbReference>
<dbReference type="Gene3D" id="3.40.190.10">
    <property type="entry name" value="Periplasmic binding protein-like II"/>
    <property type="match status" value="1"/>
</dbReference>
<dbReference type="Gene3D" id="3.40.190.150">
    <property type="entry name" value="Bordetella uptake gene, domain 1"/>
    <property type="match status" value="1"/>
</dbReference>
<keyword evidence="2" id="KW-0732">Signal</keyword>
<dbReference type="PIRSF" id="PIRSF017082">
    <property type="entry name" value="YflP"/>
    <property type="match status" value="1"/>
</dbReference>
<dbReference type="PANTHER" id="PTHR42928">
    <property type="entry name" value="TRICARBOXYLATE-BINDING PROTEIN"/>
    <property type="match status" value="1"/>
</dbReference>
<dbReference type="InterPro" id="IPR005064">
    <property type="entry name" value="BUG"/>
</dbReference>